<dbReference type="Proteomes" id="UP000271974">
    <property type="component" value="Unassembled WGS sequence"/>
</dbReference>
<evidence type="ECO:0000313" key="1">
    <source>
        <dbReference type="EMBL" id="RUS72729.1"/>
    </source>
</evidence>
<dbReference type="AlphaFoldDB" id="A0A433SU04"/>
<dbReference type="STRING" id="188477.A0A433SU04"/>
<keyword evidence="2" id="KW-1185">Reference proteome</keyword>
<dbReference type="EMBL" id="RQTK01001026">
    <property type="protein sequence ID" value="RUS72729.1"/>
    <property type="molecule type" value="Genomic_DNA"/>
</dbReference>
<evidence type="ECO:0000313" key="2">
    <source>
        <dbReference type="Proteomes" id="UP000271974"/>
    </source>
</evidence>
<name>A0A433SU04_ELYCH</name>
<organism evidence="1 2">
    <name type="scientific">Elysia chlorotica</name>
    <name type="common">Eastern emerald elysia</name>
    <name type="synonym">Sea slug</name>
    <dbReference type="NCBI Taxonomy" id="188477"/>
    <lineage>
        <taxon>Eukaryota</taxon>
        <taxon>Metazoa</taxon>
        <taxon>Spiralia</taxon>
        <taxon>Lophotrochozoa</taxon>
        <taxon>Mollusca</taxon>
        <taxon>Gastropoda</taxon>
        <taxon>Heterobranchia</taxon>
        <taxon>Euthyneura</taxon>
        <taxon>Panpulmonata</taxon>
        <taxon>Sacoglossa</taxon>
        <taxon>Placobranchoidea</taxon>
        <taxon>Plakobranchidae</taxon>
        <taxon>Elysia</taxon>
    </lineage>
</organism>
<protein>
    <submittedName>
        <fullName evidence="1">Uncharacterized protein</fullName>
    </submittedName>
</protein>
<dbReference type="OrthoDB" id="6114693at2759"/>
<sequence>MLKNALSFAQFEKRCRRKGESERSACCSRLTPQADLQQAGLETWTLSKEIEKKINSFEMWTFRRLGKISWTEKKTNKDVYTTLGIQPSLLKTIKTRKLKYFGHVRRHQTIQKVILEGMVDGKRARGSHAVHLSRDLGVLLHPDQGLVPGTRPRNAVIRYQWEGPPGTVD</sequence>
<reference evidence="1 2" key="1">
    <citation type="submission" date="2019-01" db="EMBL/GenBank/DDBJ databases">
        <title>A draft genome assembly of the solar-powered sea slug Elysia chlorotica.</title>
        <authorList>
            <person name="Cai H."/>
            <person name="Li Q."/>
            <person name="Fang X."/>
            <person name="Li J."/>
            <person name="Curtis N.E."/>
            <person name="Altenburger A."/>
            <person name="Shibata T."/>
            <person name="Feng M."/>
            <person name="Maeda T."/>
            <person name="Schwartz J.A."/>
            <person name="Shigenobu S."/>
            <person name="Lundholm N."/>
            <person name="Nishiyama T."/>
            <person name="Yang H."/>
            <person name="Hasebe M."/>
            <person name="Li S."/>
            <person name="Pierce S.K."/>
            <person name="Wang J."/>
        </authorList>
    </citation>
    <scope>NUCLEOTIDE SEQUENCE [LARGE SCALE GENOMIC DNA]</scope>
    <source>
        <strain evidence="1">EC2010</strain>
        <tissue evidence="1">Whole organism of an adult</tissue>
    </source>
</reference>
<accession>A0A433SU04</accession>
<proteinExistence type="predicted"/>
<gene>
    <name evidence="1" type="ORF">EGW08_019511</name>
</gene>
<comment type="caution">
    <text evidence="1">The sequence shown here is derived from an EMBL/GenBank/DDBJ whole genome shotgun (WGS) entry which is preliminary data.</text>
</comment>